<dbReference type="KEGG" id="ehx:EMIHUDRAFT_315528"/>
<dbReference type="PANTHER" id="PTHR12111:SF2">
    <property type="entry name" value="SPLICING FACTOR YJU2B-RELATED"/>
    <property type="match status" value="1"/>
</dbReference>
<dbReference type="STRING" id="2903.R1ES69"/>
<accession>A0A0D3JJP4</accession>
<dbReference type="Pfam" id="PF04502">
    <property type="entry name" value="Saf4_Yju2"/>
    <property type="match status" value="1"/>
</dbReference>
<keyword evidence="3" id="KW-1185">Reference proteome</keyword>
<reference evidence="2" key="2">
    <citation type="submission" date="2024-10" db="UniProtKB">
        <authorList>
            <consortium name="EnsemblProtists"/>
        </authorList>
    </citation>
    <scope>IDENTIFICATION</scope>
</reference>
<dbReference type="PANTHER" id="PTHR12111">
    <property type="entry name" value="SPLICING FACTOR YJU2"/>
    <property type="match status" value="1"/>
</dbReference>
<dbReference type="PaxDb" id="2903-EOD23729"/>
<evidence type="ECO:0000256" key="1">
    <source>
        <dbReference type="ARBA" id="ARBA00005595"/>
    </source>
</evidence>
<dbReference type="EnsemblProtists" id="EOD23729">
    <property type="protein sequence ID" value="EOD23729"/>
    <property type="gene ID" value="EMIHUDRAFT_315528"/>
</dbReference>
<reference evidence="3" key="1">
    <citation type="journal article" date="2013" name="Nature">
        <title>Pan genome of the phytoplankton Emiliania underpins its global distribution.</title>
        <authorList>
            <person name="Read B.A."/>
            <person name="Kegel J."/>
            <person name="Klute M.J."/>
            <person name="Kuo A."/>
            <person name="Lefebvre S.C."/>
            <person name="Maumus F."/>
            <person name="Mayer C."/>
            <person name="Miller J."/>
            <person name="Monier A."/>
            <person name="Salamov A."/>
            <person name="Young J."/>
            <person name="Aguilar M."/>
            <person name="Claverie J.M."/>
            <person name="Frickenhaus S."/>
            <person name="Gonzalez K."/>
            <person name="Herman E.K."/>
            <person name="Lin Y.C."/>
            <person name="Napier J."/>
            <person name="Ogata H."/>
            <person name="Sarno A.F."/>
            <person name="Shmutz J."/>
            <person name="Schroeder D."/>
            <person name="de Vargas C."/>
            <person name="Verret F."/>
            <person name="von Dassow P."/>
            <person name="Valentin K."/>
            <person name="Van de Peer Y."/>
            <person name="Wheeler G."/>
            <person name="Dacks J.B."/>
            <person name="Delwiche C.F."/>
            <person name="Dyhrman S.T."/>
            <person name="Glockner G."/>
            <person name="John U."/>
            <person name="Richards T."/>
            <person name="Worden A.Z."/>
            <person name="Zhang X."/>
            <person name="Grigoriev I.V."/>
            <person name="Allen A.E."/>
            <person name="Bidle K."/>
            <person name="Borodovsky M."/>
            <person name="Bowler C."/>
            <person name="Brownlee C."/>
            <person name="Cock J.M."/>
            <person name="Elias M."/>
            <person name="Gladyshev V.N."/>
            <person name="Groth M."/>
            <person name="Guda C."/>
            <person name="Hadaegh A."/>
            <person name="Iglesias-Rodriguez M.D."/>
            <person name="Jenkins J."/>
            <person name="Jones B.M."/>
            <person name="Lawson T."/>
            <person name="Leese F."/>
            <person name="Lindquist E."/>
            <person name="Lobanov A."/>
            <person name="Lomsadze A."/>
            <person name="Malik S.B."/>
            <person name="Marsh M.E."/>
            <person name="Mackinder L."/>
            <person name="Mock T."/>
            <person name="Mueller-Roeber B."/>
            <person name="Pagarete A."/>
            <person name="Parker M."/>
            <person name="Probert I."/>
            <person name="Quesneville H."/>
            <person name="Raines C."/>
            <person name="Rensing S.A."/>
            <person name="Riano-Pachon D.M."/>
            <person name="Richier S."/>
            <person name="Rokitta S."/>
            <person name="Shiraiwa Y."/>
            <person name="Soanes D.M."/>
            <person name="van der Giezen M."/>
            <person name="Wahlund T.M."/>
            <person name="Williams B."/>
            <person name="Wilson W."/>
            <person name="Wolfe G."/>
            <person name="Wurch L.L."/>
        </authorList>
    </citation>
    <scope>NUCLEOTIDE SEQUENCE</scope>
</reference>
<comment type="similarity">
    <text evidence="1">Belongs to the CWC16 family.</text>
</comment>
<protein>
    <recommendedName>
        <fullName evidence="4">Coiled-coil domain-containing protein 130</fullName>
    </recommendedName>
</protein>
<dbReference type="HOGENOM" id="CLU_050402_1_0_1"/>
<evidence type="ECO:0000313" key="2">
    <source>
        <dbReference type="EnsemblProtists" id="EOD23729"/>
    </source>
</evidence>
<dbReference type="Proteomes" id="UP000013827">
    <property type="component" value="Unassembled WGS sequence"/>
</dbReference>
<dbReference type="GO" id="GO:0005684">
    <property type="term" value="C:U2-type spliceosomal complex"/>
    <property type="evidence" value="ECO:0007669"/>
    <property type="project" value="TreeGrafter"/>
</dbReference>
<dbReference type="AlphaFoldDB" id="A0A0D3JJP4"/>
<organism evidence="2 3">
    <name type="scientific">Emiliania huxleyi (strain CCMP1516)</name>
    <dbReference type="NCBI Taxonomy" id="280463"/>
    <lineage>
        <taxon>Eukaryota</taxon>
        <taxon>Haptista</taxon>
        <taxon>Haptophyta</taxon>
        <taxon>Prymnesiophyceae</taxon>
        <taxon>Isochrysidales</taxon>
        <taxon>Noelaerhabdaceae</taxon>
        <taxon>Emiliania</taxon>
    </lineage>
</organism>
<name>A0A0D3JJP4_EMIH1</name>
<proteinExistence type="inferred from homology"/>
<evidence type="ECO:0000313" key="3">
    <source>
        <dbReference type="Proteomes" id="UP000013827"/>
    </source>
</evidence>
<dbReference type="eggNOG" id="KOG2990">
    <property type="taxonomic scope" value="Eukaryota"/>
</dbReference>
<dbReference type="RefSeq" id="XP_005776158.1">
    <property type="nucleotide sequence ID" value="XM_005776101.1"/>
</dbReference>
<sequence>MSSLKAARADNFYHPPDWDPRRGSRAELAAARLGEPAWKAHPLRERAKKLGEGILVVRFEMPFDVRCSGCGNRIAKGVRFNAEKKCVGKYLSTKVWSFRMMCAAEDGTSRTDRTRNAHYIEVRTDPKAADYVVAEGAVRVGDLDKLPGAKVPSAEELGVEELADPKDRERRAADPFYGLEHAPAARRSVERARAERAWLDDYGSSQLLRRKHRKARHSSFAQAAEEAAKGIRHPLLPEAPEDAAAAAAIRFGASKATPSRASKRRRSDAVCGERRVRLLHGSIFDAQPGGGAAQEKEEALRALQLRRARGMEISTRPAERHAPTRPATAIAAAIPAARPAAPTVAVPLALPAPAALVTYSDSDEEEG</sequence>
<dbReference type="InterPro" id="IPR007590">
    <property type="entry name" value="Saf4/Yju2"/>
</dbReference>
<dbReference type="GO" id="GO:0000398">
    <property type="term" value="P:mRNA splicing, via spliceosome"/>
    <property type="evidence" value="ECO:0007669"/>
    <property type="project" value="InterPro"/>
</dbReference>
<dbReference type="GeneID" id="17269273"/>
<dbReference type="GO" id="GO:0071014">
    <property type="term" value="C:post-mRNA release spliceosomal complex"/>
    <property type="evidence" value="ECO:0007669"/>
    <property type="project" value="TreeGrafter"/>
</dbReference>
<evidence type="ECO:0008006" key="4">
    <source>
        <dbReference type="Google" id="ProtNLM"/>
    </source>
</evidence>